<dbReference type="HOGENOM" id="CLU_2878584_0_0_7"/>
<name>G7QAB0_9BACT</name>
<dbReference type="AlphaFoldDB" id="G7QAB0"/>
<evidence type="ECO:0000313" key="2">
    <source>
        <dbReference type="Proteomes" id="UP000004662"/>
    </source>
</evidence>
<dbReference type="OrthoDB" id="9880501at2"/>
<dbReference type="eggNOG" id="ENOG5032ABH">
    <property type="taxonomic scope" value="Bacteria"/>
</dbReference>
<proteinExistence type="predicted"/>
<organism evidence="1 2">
    <name type="scientific">Solidesulfovibrio carbinoliphilus subsp. oakridgensis</name>
    <dbReference type="NCBI Taxonomy" id="694327"/>
    <lineage>
        <taxon>Bacteria</taxon>
        <taxon>Pseudomonadati</taxon>
        <taxon>Thermodesulfobacteriota</taxon>
        <taxon>Desulfovibrionia</taxon>
        <taxon>Desulfovibrionales</taxon>
        <taxon>Desulfovibrionaceae</taxon>
        <taxon>Solidesulfovibrio</taxon>
    </lineage>
</organism>
<dbReference type="RefSeq" id="WP_009181638.1">
    <property type="nucleotide sequence ID" value="NZ_CM001368.1"/>
</dbReference>
<dbReference type="STRING" id="694327.DFW101_2256"/>
<accession>G7QAB0</accession>
<dbReference type="Proteomes" id="UP000004662">
    <property type="component" value="Chromosome"/>
</dbReference>
<evidence type="ECO:0000313" key="1">
    <source>
        <dbReference type="EMBL" id="EHJ48261.1"/>
    </source>
</evidence>
<reference evidence="2" key="1">
    <citation type="journal article" date="2015" name="Genome Announc.">
        <title>High-Quality Draft Genome Sequence of Desulfovibrio carbinoliphilus FW-101-2B, an Organic Acid-Oxidizing Sulfate-Reducing Bacterium Isolated from Uranium(VI)-Contaminated Groundwater.</title>
        <authorList>
            <person name="Ramsay B.D."/>
            <person name="Hwang C."/>
            <person name="Woo H.L."/>
            <person name="Carroll S.L."/>
            <person name="Lucas S."/>
            <person name="Han J."/>
            <person name="Lapidus A.L."/>
            <person name="Cheng J.F."/>
            <person name="Goodwin L.A."/>
            <person name="Pitluck S."/>
            <person name="Peters L."/>
            <person name="Chertkov O."/>
            <person name="Held B."/>
            <person name="Detter J.C."/>
            <person name="Han C.S."/>
            <person name="Tapia R."/>
            <person name="Land M.L."/>
            <person name="Hauser L.J."/>
            <person name="Kyrpides N.C."/>
            <person name="Ivanova N.N."/>
            <person name="Mikhailova N."/>
            <person name="Pagani I."/>
            <person name="Woyke T."/>
            <person name="Arkin A.P."/>
            <person name="Dehal P."/>
            <person name="Chivian D."/>
            <person name="Criddle C.S."/>
            <person name="Wu W."/>
            <person name="Chakraborty R."/>
            <person name="Hazen T.C."/>
            <person name="Fields M.W."/>
        </authorList>
    </citation>
    <scope>NUCLEOTIDE SEQUENCE [LARGE SCALE GENOMIC DNA]</scope>
    <source>
        <strain evidence="2">FW-101-2B</strain>
    </source>
</reference>
<sequence>MFLDGQLRRIAAKKQGIALRGELGRRLLRREFGQARAAVLRSVTDLRFGWSLAEQVLGFLRRR</sequence>
<keyword evidence="2" id="KW-1185">Reference proteome</keyword>
<gene>
    <name evidence="1" type="ORF">DFW101_2256</name>
</gene>
<dbReference type="EMBL" id="CM001368">
    <property type="protein sequence ID" value="EHJ48261.1"/>
    <property type="molecule type" value="Genomic_DNA"/>
</dbReference>
<protein>
    <submittedName>
        <fullName evidence="1">Uncharacterized protein</fullName>
    </submittedName>
</protein>